<organism evidence="2 3">
    <name type="scientific">Stackebrandtia endophytica</name>
    <dbReference type="NCBI Taxonomy" id="1496996"/>
    <lineage>
        <taxon>Bacteria</taxon>
        <taxon>Bacillati</taxon>
        <taxon>Actinomycetota</taxon>
        <taxon>Actinomycetes</taxon>
        <taxon>Glycomycetales</taxon>
        <taxon>Glycomycetaceae</taxon>
        <taxon>Stackebrandtia</taxon>
    </lineage>
</organism>
<keyword evidence="3" id="KW-1185">Reference proteome</keyword>
<dbReference type="AlphaFoldDB" id="A0A543AYM4"/>
<keyword evidence="1" id="KW-1133">Transmembrane helix</keyword>
<gene>
    <name evidence="2" type="ORF">FB566_3234</name>
</gene>
<dbReference type="Proteomes" id="UP000317043">
    <property type="component" value="Unassembled WGS sequence"/>
</dbReference>
<comment type="caution">
    <text evidence="2">The sequence shown here is derived from an EMBL/GenBank/DDBJ whole genome shotgun (WGS) entry which is preliminary data.</text>
</comment>
<name>A0A543AYM4_9ACTN</name>
<evidence type="ECO:0000313" key="2">
    <source>
        <dbReference type="EMBL" id="TQL77673.1"/>
    </source>
</evidence>
<evidence type="ECO:0000313" key="3">
    <source>
        <dbReference type="Proteomes" id="UP000317043"/>
    </source>
</evidence>
<proteinExistence type="predicted"/>
<feature type="transmembrane region" description="Helical" evidence="1">
    <location>
        <begin position="21"/>
        <end position="38"/>
    </location>
</feature>
<accession>A0A543AYM4</accession>
<dbReference type="InParanoid" id="A0A543AYM4"/>
<keyword evidence="1" id="KW-0472">Membrane</keyword>
<dbReference type="EMBL" id="VFOW01000001">
    <property type="protein sequence ID" value="TQL77673.1"/>
    <property type="molecule type" value="Genomic_DNA"/>
</dbReference>
<evidence type="ECO:0008006" key="4">
    <source>
        <dbReference type="Google" id="ProtNLM"/>
    </source>
</evidence>
<sequence>MRPVRPTYEETHRITPAGVGGGAGVAVLWFLVTALLGVDLTSTMWVMLIASLFAFAASWLLASYGDRGAATGVAAVAGAASALVGLVVEWHAFGGTWILW</sequence>
<protein>
    <recommendedName>
        <fullName evidence="4">SPW repeat-containing protein</fullName>
    </recommendedName>
</protein>
<feature type="transmembrane region" description="Helical" evidence="1">
    <location>
        <begin position="69"/>
        <end position="93"/>
    </location>
</feature>
<reference evidence="2 3" key="1">
    <citation type="submission" date="2019-06" db="EMBL/GenBank/DDBJ databases">
        <title>Sequencing the genomes of 1000 actinobacteria strains.</title>
        <authorList>
            <person name="Klenk H.-P."/>
        </authorList>
    </citation>
    <scope>NUCLEOTIDE SEQUENCE [LARGE SCALE GENOMIC DNA]</scope>
    <source>
        <strain evidence="2 3">DSM 45928</strain>
    </source>
</reference>
<keyword evidence="1" id="KW-0812">Transmembrane</keyword>
<evidence type="ECO:0000256" key="1">
    <source>
        <dbReference type="SAM" id="Phobius"/>
    </source>
</evidence>
<feature type="transmembrane region" description="Helical" evidence="1">
    <location>
        <begin position="44"/>
        <end position="62"/>
    </location>
</feature>